<evidence type="ECO:0000313" key="5">
    <source>
        <dbReference type="Proteomes" id="UP000007844"/>
    </source>
</evidence>
<dbReference type="HOGENOM" id="CLU_040681_9_1_7"/>
<feature type="domain" description="CBS" evidence="3">
    <location>
        <begin position="82"/>
        <end position="137"/>
    </location>
</feature>
<keyword evidence="5" id="KW-1185">Reference proteome</keyword>
<dbReference type="eggNOG" id="COG0517">
    <property type="taxonomic scope" value="Bacteria"/>
</dbReference>
<sequence>MQVVDLMAKSVTTLKATDSALQAKELMMRQRIRHIPIVSSENDLEGLVTQRDVLAAALSRFADVDMTIQEEIDAGIPLASIMITDVVVVSPGCPIRKAADVMLTRKLGCLPVVEGQKLVGILTEADFLKLVVELLDALDNSA</sequence>
<dbReference type="CDD" id="cd04584">
    <property type="entry name" value="CBS_pair_AcuB_like"/>
    <property type="match status" value="1"/>
</dbReference>
<feature type="domain" description="CBS" evidence="3">
    <location>
        <begin position="7"/>
        <end position="64"/>
    </location>
</feature>
<dbReference type="AlphaFoldDB" id="F3Z313"/>
<dbReference type="PANTHER" id="PTHR43080">
    <property type="entry name" value="CBS DOMAIN-CONTAINING PROTEIN CBSX3, MITOCHONDRIAL"/>
    <property type="match status" value="1"/>
</dbReference>
<evidence type="ECO:0000256" key="2">
    <source>
        <dbReference type="PROSITE-ProRule" id="PRU00703"/>
    </source>
</evidence>
<dbReference type="SUPFAM" id="SSF54631">
    <property type="entry name" value="CBS-domain pair"/>
    <property type="match status" value="1"/>
</dbReference>
<dbReference type="STRING" id="690850.Desaf_3124"/>
<proteinExistence type="predicted"/>
<dbReference type="InterPro" id="IPR051257">
    <property type="entry name" value="Diverse_CBS-Domain"/>
</dbReference>
<gene>
    <name evidence="4" type="ORF">Desaf_3124</name>
</gene>
<name>F3Z313_DESAF</name>
<protein>
    <submittedName>
        <fullName evidence="4">CBS domain containing protein</fullName>
    </submittedName>
</protein>
<reference evidence="4 5" key="1">
    <citation type="journal article" date="2011" name="J. Bacteriol.">
        <title>Genome sequence of the mercury-methylating and pleomorphic Desulfovibrio africanus Strain Walvis Bay.</title>
        <authorList>
            <person name="Brown S.D."/>
            <person name="Wall J.D."/>
            <person name="Kucken A.M."/>
            <person name="Gilmour C.C."/>
            <person name="Podar M."/>
            <person name="Brandt C.C."/>
            <person name="Teshima H."/>
            <person name="Detter J.C."/>
            <person name="Han C.S."/>
            <person name="Land M.L."/>
            <person name="Lucas S."/>
            <person name="Han J."/>
            <person name="Pennacchio L."/>
            <person name="Nolan M."/>
            <person name="Pitluck S."/>
            <person name="Woyke T."/>
            <person name="Goodwin L."/>
            <person name="Palumbo A.V."/>
            <person name="Elias D.A."/>
        </authorList>
    </citation>
    <scope>NUCLEOTIDE SEQUENCE [LARGE SCALE GENOMIC DNA]</scope>
    <source>
        <strain evidence="4 5">Walvis Bay</strain>
    </source>
</reference>
<dbReference type="Gene3D" id="3.10.580.10">
    <property type="entry name" value="CBS-domain"/>
    <property type="match status" value="1"/>
</dbReference>
<dbReference type="SMART" id="SM00116">
    <property type="entry name" value="CBS"/>
    <property type="match status" value="2"/>
</dbReference>
<dbReference type="RefSeq" id="WP_014261059.1">
    <property type="nucleotide sequence ID" value="NC_016629.1"/>
</dbReference>
<keyword evidence="1 2" id="KW-0129">CBS domain</keyword>
<dbReference type="InterPro" id="IPR000644">
    <property type="entry name" value="CBS_dom"/>
</dbReference>
<dbReference type="Proteomes" id="UP000007844">
    <property type="component" value="Chromosome"/>
</dbReference>
<dbReference type="PROSITE" id="PS51371">
    <property type="entry name" value="CBS"/>
    <property type="match status" value="2"/>
</dbReference>
<evidence type="ECO:0000313" key="4">
    <source>
        <dbReference type="EMBL" id="EGJ51421.1"/>
    </source>
</evidence>
<dbReference type="Pfam" id="PF00571">
    <property type="entry name" value="CBS"/>
    <property type="match status" value="2"/>
</dbReference>
<accession>F3Z313</accession>
<dbReference type="EMBL" id="CP003221">
    <property type="protein sequence ID" value="EGJ51421.1"/>
    <property type="molecule type" value="Genomic_DNA"/>
</dbReference>
<evidence type="ECO:0000256" key="1">
    <source>
        <dbReference type="ARBA" id="ARBA00023122"/>
    </source>
</evidence>
<dbReference type="InterPro" id="IPR046342">
    <property type="entry name" value="CBS_dom_sf"/>
</dbReference>
<dbReference type="KEGG" id="daf:Desaf_3124"/>
<organism evidence="4 5">
    <name type="scientific">Desulfocurvibacter africanus subsp. africanus str. Walvis Bay</name>
    <dbReference type="NCBI Taxonomy" id="690850"/>
    <lineage>
        <taxon>Bacteria</taxon>
        <taxon>Pseudomonadati</taxon>
        <taxon>Thermodesulfobacteriota</taxon>
        <taxon>Desulfovibrionia</taxon>
        <taxon>Desulfovibrionales</taxon>
        <taxon>Desulfovibrionaceae</taxon>
        <taxon>Desulfocurvibacter</taxon>
    </lineage>
</organism>
<evidence type="ECO:0000259" key="3">
    <source>
        <dbReference type="PROSITE" id="PS51371"/>
    </source>
</evidence>
<dbReference type="PANTHER" id="PTHR43080:SF2">
    <property type="entry name" value="CBS DOMAIN-CONTAINING PROTEIN"/>
    <property type="match status" value="1"/>
</dbReference>